<dbReference type="InterPro" id="IPR006652">
    <property type="entry name" value="Kelch_1"/>
</dbReference>
<dbReference type="Proteomes" id="UP000830375">
    <property type="component" value="Unassembled WGS sequence"/>
</dbReference>
<dbReference type="SUPFAM" id="SSF117281">
    <property type="entry name" value="Kelch motif"/>
    <property type="match status" value="1"/>
</dbReference>
<evidence type="ECO:0000313" key="3">
    <source>
        <dbReference type="Proteomes" id="UP000830375"/>
    </source>
</evidence>
<keyword evidence="1" id="KW-0880">Kelch repeat</keyword>
<sequence>MSVSFILAADALAQKLHIYVTEVTALMMLQDKSIQLYDPAHSCSKHAPVTAGVGRASHVILVLGHRLVMVAGLQPMWVGFGDQLQCKLNAFMTPGHLSTCYLSPMAVALDGQLYILGGSSAISVCHMPWVHHYDSQAKCWNKLEAMPRPYKNLVACVLQLPVSLKCSTAVMTRVYPPFSSHKSSQL</sequence>
<evidence type="ECO:0000313" key="2">
    <source>
        <dbReference type="EMBL" id="KAI2647634.1"/>
    </source>
</evidence>
<reference evidence="2 3" key="1">
    <citation type="submission" date="2022-01" db="EMBL/GenBank/DDBJ databases">
        <title>A high-quality chromosome-level genome assembly of rohu carp, Labeo rohita.</title>
        <authorList>
            <person name="Arick M.A. II"/>
            <person name="Hsu C.-Y."/>
            <person name="Magbanua Z."/>
            <person name="Pechanova O."/>
            <person name="Grover C."/>
            <person name="Miller E."/>
            <person name="Thrash A."/>
            <person name="Ezzel L."/>
            <person name="Alam S."/>
            <person name="Benzie J."/>
            <person name="Hamilton M."/>
            <person name="Karsi A."/>
            <person name="Lawrence M.L."/>
            <person name="Peterson D.G."/>
        </authorList>
    </citation>
    <scope>NUCLEOTIDE SEQUENCE [LARGE SCALE GENOMIC DNA]</scope>
    <source>
        <strain evidence="3">BAU-BD-2019</strain>
        <tissue evidence="2">Blood</tissue>
    </source>
</reference>
<proteinExistence type="predicted"/>
<dbReference type="InterPro" id="IPR015915">
    <property type="entry name" value="Kelch-typ_b-propeller"/>
</dbReference>
<keyword evidence="3" id="KW-1185">Reference proteome</keyword>
<evidence type="ECO:0000256" key="1">
    <source>
        <dbReference type="ARBA" id="ARBA00022441"/>
    </source>
</evidence>
<accession>A0ABQ8LA67</accession>
<comment type="caution">
    <text evidence="2">The sequence shown here is derived from an EMBL/GenBank/DDBJ whole genome shotgun (WGS) entry which is preliminary data.</text>
</comment>
<gene>
    <name evidence="2" type="ORF">H4Q32_030754</name>
</gene>
<protein>
    <submittedName>
        <fullName evidence="2">Kelch-like protein 22</fullName>
    </submittedName>
</protein>
<name>A0ABQ8LA67_LABRO</name>
<dbReference type="Gene3D" id="2.120.10.80">
    <property type="entry name" value="Kelch-type beta propeller"/>
    <property type="match status" value="1"/>
</dbReference>
<organism evidence="2 3">
    <name type="scientific">Labeo rohita</name>
    <name type="common">Indian major carp</name>
    <name type="synonym">Cyprinus rohita</name>
    <dbReference type="NCBI Taxonomy" id="84645"/>
    <lineage>
        <taxon>Eukaryota</taxon>
        <taxon>Metazoa</taxon>
        <taxon>Chordata</taxon>
        <taxon>Craniata</taxon>
        <taxon>Vertebrata</taxon>
        <taxon>Euteleostomi</taxon>
        <taxon>Actinopterygii</taxon>
        <taxon>Neopterygii</taxon>
        <taxon>Teleostei</taxon>
        <taxon>Ostariophysi</taxon>
        <taxon>Cypriniformes</taxon>
        <taxon>Cyprinidae</taxon>
        <taxon>Labeoninae</taxon>
        <taxon>Labeonini</taxon>
        <taxon>Labeo</taxon>
    </lineage>
</organism>
<dbReference type="EMBL" id="JACTAM010000224">
    <property type="protein sequence ID" value="KAI2647634.1"/>
    <property type="molecule type" value="Genomic_DNA"/>
</dbReference>
<dbReference type="Pfam" id="PF01344">
    <property type="entry name" value="Kelch_1"/>
    <property type="match status" value="1"/>
</dbReference>